<keyword evidence="2" id="KW-1185">Reference proteome</keyword>
<dbReference type="Proteomes" id="UP001162131">
    <property type="component" value="Unassembled WGS sequence"/>
</dbReference>
<protein>
    <submittedName>
        <fullName evidence="1">Uncharacterized protein</fullName>
    </submittedName>
</protein>
<gene>
    <name evidence="1" type="ORF">BSTOLATCC_MIC6941</name>
</gene>
<name>A0AAU9IH76_9CILI</name>
<reference evidence="1" key="1">
    <citation type="submission" date="2021-09" db="EMBL/GenBank/DDBJ databases">
        <authorList>
            <consortium name="AG Swart"/>
            <person name="Singh M."/>
            <person name="Singh A."/>
            <person name="Seah K."/>
            <person name="Emmerich C."/>
        </authorList>
    </citation>
    <scope>NUCLEOTIDE SEQUENCE</scope>
    <source>
        <strain evidence="1">ATCC30299</strain>
    </source>
</reference>
<sequence length="892" mass="96637">MKSLTSFLAFMWLAIGYSYMITKGSYLYPGKISWWKDSWAPHPIELSQTNSGTADATVTVHFRPKTSLPTTGNLGYAIVTVPSTFSTTTTYTSSSMAIIANRDTSFSFTLSTDLPSAGVYGPFQIVTRTSANGQIYDANYLFAYVAVSASVSTPSSGSLAVDTVTLTSTSAVVGLSDGLYFTFEIPAGTNLWKHDIFEIVPDSRWTVTSSPTCASVDLSCTNNYIKGPKGDNSLPCAVAQSGGANGGYNTVKSTYDAENSIYIYGLSQDLIARINSCSLDSHSPYQIKLQVFSFILPLAAISSSNFSWNLKIWRWGTSNLLAQFTGTGPLTPVPGVVTIDSWIPYNTNLAPTDIPNNGNRFYIFTKLTFHAAHTIENGKIYIHFNDNADVYSGCWWFNYRDPNSCATQGKCYMNTYMHNVSCGLIGHSVVITLSNGATLSANSAISITLLTKLYPGAGINEIATYDATFSTIIDKCTSIYMWEFNPSNLNYVSMSNFQFFANDTNIMPPDGIFPIGKQIGGYDQYLMWYIKPATSWDITTILRVNLPFSRSGVQLLQSYISPSAQYSEAILTASGGKLESSFNAHNFYPGNPGSISIFFTSGNYPTTTQNPFFAFSFGNAGDRSIALPFVSSNVATFYECWAKATSSTSNSITEFSSYVFSVLTPQFDSSLTFNQLCYNNLGGIPIYANYHALNMDFDFGDTTNHYYLDVVFDDISPSDIWPDAIDGGQIPATSTTPGVTPKVTISALTATVTISGLGFVNSGESVKILLPNGSDTSTGYYTTQTFYYLVDGADPVNKMILYTGSSSGVTLWFPNNFATLEVTSPSSGDYFVGQASVTTIISAKDDTLLMQDINQGWIGIGIPAGFTSSSTKLTLGSASADIYSVSSQVVHL</sequence>
<accession>A0AAU9IH76</accession>
<comment type="caution">
    <text evidence="1">The sequence shown here is derived from an EMBL/GenBank/DDBJ whole genome shotgun (WGS) entry which is preliminary data.</text>
</comment>
<dbReference type="EMBL" id="CAJZBQ010000007">
    <property type="protein sequence ID" value="CAG9312547.1"/>
    <property type="molecule type" value="Genomic_DNA"/>
</dbReference>
<dbReference type="AlphaFoldDB" id="A0AAU9IH76"/>
<organism evidence="1 2">
    <name type="scientific">Blepharisma stoltei</name>
    <dbReference type="NCBI Taxonomy" id="1481888"/>
    <lineage>
        <taxon>Eukaryota</taxon>
        <taxon>Sar</taxon>
        <taxon>Alveolata</taxon>
        <taxon>Ciliophora</taxon>
        <taxon>Postciliodesmatophora</taxon>
        <taxon>Heterotrichea</taxon>
        <taxon>Heterotrichida</taxon>
        <taxon>Blepharismidae</taxon>
        <taxon>Blepharisma</taxon>
    </lineage>
</organism>
<evidence type="ECO:0000313" key="1">
    <source>
        <dbReference type="EMBL" id="CAG9312547.1"/>
    </source>
</evidence>
<evidence type="ECO:0000313" key="2">
    <source>
        <dbReference type="Proteomes" id="UP001162131"/>
    </source>
</evidence>
<proteinExistence type="predicted"/>